<dbReference type="CDD" id="cd00130">
    <property type="entry name" value="PAS"/>
    <property type="match status" value="1"/>
</dbReference>
<dbReference type="InterPro" id="IPR000160">
    <property type="entry name" value="GGDEF_dom"/>
</dbReference>
<dbReference type="Gene3D" id="3.20.20.450">
    <property type="entry name" value="EAL domain"/>
    <property type="match status" value="1"/>
</dbReference>
<dbReference type="CDD" id="cd19920">
    <property type="entry name" value="REC_PA4781-like"/>
    <property type="match status" value="1"/>
</dbReference>
<dbReference type="PROSITE" id="PS50112">
    <property type="entry name" value="PAS"/>
    <property type="match status" value="1"/>
</dbReference>
<dbReference type="PROSITE" id="PS50883">
    <property type="entry name" value="EAL"/>
    <property type="match status" value="1"/>
</dbReference>
<dbReference type="InterPro" id="IPR029787">
    <property type="entry name" value="Nucleotide_cyclase"/>
</dbReference>
<dbReference type="PROSITE" id="PS50110">
    <property type="entry name" value="RESPONSE_REGULATORY"/>
    <property type="match status" value="1"/>
</dbReference>
<keyword evidence="8" id="KW-1185">Reference proteome</keyword>
<feature type="domain" description="GGDEF" evidence="6">
    <location>
        <begin position="326"/>
        <end position="459"/>
    </location>
</feature>
<dbReference type="SUPFAM" id="SSF55073">
    <property type="entry name" value="Nucleotide cyclase"/>
    <property type="match status" value="1"/>
</dbReference>
<dbReference type="NCBIfam" id="TIGR00254">
    <property type="entry name" value="GGDEF"/>
    <property type="match status" value="1"/>
</dbReference>
<evidence type="ECO:0000313" key="8">
    <source>
        <dbReference type="Proteomes" id="UP001352263"/>
    </source>
</evidence>
<dbReference type="InterPro" id="IPR000014">
    <property type="entry name" value="PAS"/>
</dbReference>
<dbReference type="PROSITE" id="PS50887">
    <property type="entry name" value="GGDEF"/>
    <property type="match status" value="1"/>
</dbReference>
<dbReference type="Proteomes" id="UP001352263">
    <property type="component" value="Unassembled WGS sequence"/>
</dbReference>
<evidence type="ECO:0000259" key="2">
    <source>
        <dbReference type="PROSITE" id="PS50110"/>
    </source>
</evidence>
<dbReference type="NCBIfam" id="TIGR00229">
    <property type="entry name" value="sensory_box"/>
    <property type="match status" value="1"/>
</dbReference>
<dbReference type="InterPro" id="IPR001789">
    <property type="entry name" value="Sig_transdc_resp-reg_receiver"/>
</dbReference>
<feature type="modified residue" description="4-aspartylphosphate" evidence="1">
    <location>
        <position position="56"/>
    </location>
</feature>
<dbReference type="InterPro" id="IPR001633">
    <property type="entry name" value="EAL_dom"/>
</dbReference>
<dbReference type="InterPro" id="IPR043128">
    <property type="entry name" value="Rev_trsase/Diguanyl_cyclase"/>
</dbReference>
<dbReference type="InterPro" id="IPR013655">
    <property type="entry name" value="PAS_fold_3"/>
</dbReference>
<dbReference type="SMART" id="SM00267">
    <property type="entry name" value="GGDEF"/>
    <property type="match status" value="1"/>
</dbReference>
<feature type="domain" description="PAC" evidence="4">
    <location>
        <begin position="243"/>
        <end position="294"/>
    </location>
</feature>
<organism evidence="7 8">
    <name type="scientific">Noviherbaspirillum album</name>
    <dbReference type="NCBI Taxonomy" id="3080276"/>
    <lineage>
        <taxon>Bacteria</taxon>
        <taxon>Pseudomonadati</taxon>
        <taxon>Pseudomonadota</taxon>
        <taxon>Betaproteobacteria</taxon>
        <taxon>Burkholderiales</taxon>
        <taxon>Oxalobacteraceae</taxon>
        <taxon>Noviherbaspirillum</taxon>
    </lineage>
</organism>
<evidence type="ECO:0000259" key="5">
    <source>
        <dbReference type="PROSITE" id="PS50883"/>
    </source>
</evidence>
<dbReference type="Pfam" id="PF00072">
    <property type="entry name" value="Response_reg"/>
    <property type="match status" value="1"/>
</dbReference>
<dbReference type="PROSITE" id="PS50113">
    <property type="entry name" value="PAC"/>
    <property type="match status" value="1"/>
</dbReference>
<sequence>MDVQGGKILIVDDVADNLRLLQHMLREGGYTCYPANSGSMALRFLQNTLPDVILMDAMMPDMDGYEVCRRLRSDPRTHDIPVIFVSAADHVLDKVKAFSCGAVDYVVKPFQQEEVLARIKTHLSLRDLQKRLEQRVEERTSELSDINAALSREIAERIRTEKALTNSRQDYKSLIDSINGIFWELELPSFRLSYVSQQVEAILGFPQSVWMQSDSFWTERLHPDDRVNVLGYFKTDAGRGLSHDLEYRMMDAGGHTVWLRNIVKVIMENGAPAKMRGVMVDITQKKTAEEQLHLIAHYDVLTGLPNRTLLRQRAALAIERARTGNRKAALLVIDLDYFKNINDSLGHQTGDALLREAGVRLQACFGNTGKLARLGGDEFVLLLPELDDGQNAAAAARLVLDQLRVPYLIDGHELHSGGSIGISLYPDDGEDVDALLRAADTAMYSAKEKGRNTYQFYTPSLRIAAEKRLTVENGLRQALVRKELLLYYQPKIDLKTGRIFAAEALLRWKKPDGTIVSCGAFIDIAEESGLILPIGEWALRNACQQLKRWHDSEFPELQVSVNLSARQFYQAGFQHVVAGILRETGLSPAALELEITESMLMQPGEDNLQTLAQLKAMGVQLSVDDFGVGYSSLAYLRRFPVSVLKIDRSFVNGVGENHGDAEIVSAIIAMARSLRLKVVAEGVEHARQAEFLKEQGCDAAQGFYYSTPVPAEAFAALLRMQDVECDVG</sequence>
<dbReference type="Gene3D" id="3.30.70.270">
    <property type="match status" value="1"/>
</dbReference>
<dbReference type="InterPro" id="IPR052155">
    <property type="entry name" value="Biofilm_reg_signaling"/>
</dbReference>
<gene>
    <name evidence="7" type="ORF">RY831_00310</name>
</gene>
<dbReference type="Pfam" id="PF00990">
    <property type="entry name" value="GGDEF"/>
    <property type="match status" value="1"/>
</dbReference>
<dbReference type="SUPFAM" id="SSF55785">
    <property type="entry name" value="PYP-like sensor domain (PAS domain)"/>
    <property type="match status" value="1"/>
</dbReference>
<dbReference type="Pfam" id="PF00563">
    <property type="entry name" value="EAL"/>
    <property type="match status" value="1"/>
</dbReference>
<dbReference type="InterPro" id="IPR000700">
    <property type="entry name" value="PAS-assoc_C"/>
</dbReference>
<feature type="domain" description="EAL" evidence="5">
    <location>
        <begin position="468"/>
        <end position="722"/>
    </location>
</feature>
<proteinExistence type="predicted"/>
<evidence type="ECO:0000259" key="4">
    <source>
        <dbReference type="PROSITE" id="PS50113"/>
    </source>
</evidence>
<dbReference type="SMART" id="SM00086">
    <property type="entry name" value="PAC"/>
    <property type="match status" value="1"/>
</dbReference>
<dbReference type="SMART" id="SM00448">
    <property type="entry name" value="REC"/>
    <property type="match status" value="1"/>
</dbReference>
<dbReference type="InterPro" id="IPR035919">
    <property type="entry name" value="EAL_sf"/>
</dbReference>
<dbReference type="CDD" id="cd01948">
    <property type="entry name" value="EAL"/>
    <property type="match status" value="1"/>
</dbReference>
<dbReference type="CDD" id="cd01949">
    <property type="entry name" value="GGDEF"/>
    <property type="match status" value="1"/>
</dbReference>
<dbReference type="EMBL" id="JAWIIV010000001">
    <property type="protein sequence ID" value="MEC4717584.1"/>
    <property type="molecule type" value="Genomic_DNA"/>
</dbReference>
<dbReference type="PANTHER" id="PTHR44757">
    <property type="entry name" value="DIGUANYLATE CYCLASE DGCP"/>
    <property type="match status" value="1"/>
</dbReference>
<name>A0ABU6J2Y8_9BURK</name>
<dbReference type="RefSeq" id="WP_326504341.1">
    <property type="nucleotide sequence ID" value="NZ_JAWIIV010000001.1"/>
</dbReference>
<feature type="domain" description="PAS" evidence="3">
    <location>
        <begin position="167"/>
        <end position="226"/>
    </location>
</feature>
<protein>
    <submittedName>
        <fullName evidence="7">EAL domain-containing protein</fullName>
    </submittedName>
</protein>
<dbReference type="InterPro" id="IPR035965">
    <property type="entry name" value="PAS-like_dom_sf"/>
</dbReference>
<dbReference type="SMART" id="SM00091">
    <property type="entry name" value="PAS"/>
    <property type="match status" value="1"/>
</dbReference>
<feature type="domain" description="Response regulatory" evidence="2">
    <location>
        <begin position="7"/>
        <end position="123"/>
    </location>
</feature>
<dbReference type="SMART" id="SM00052">
    <property type="entry name" value="EAL"/>
    <property type="match status" value="1"/>
</dbReference>
<keyword evidence="1" id="KW-0597">Phosphoprotein</keyword>
<evidence type="ECO:0000259" key="3">
    <source>
        <dbReference type="PROSITE" id="PS50112"/>
    </source>
</evidence>
<dbReference type="InterPro" id="IPR001610">
    <property type="entry name" value="PAC"/>
</dbReference>
<comment type="caution">
    <text evidence="7">The sequence shown here is derived from an EMBL/GenBank/DDBJ whole genome shotgun (WGS) entry which is preliminary data.</text>
</comment>
<dbReference type="Gene3D" id="3.40.50.2300">
    <property type="match status" value="1"/>
</dbReference>
<dbReference type="PANTHER" id="PTHR44757:SF2">
    <property type="entry name" value="BIOFILM ARCHITECTURE MAINTENANCE PROTEIN MBAA"/>
    <property type="match status" value="1"/>
</dbReference>
<evidence type="ECO:0000259" key="6">
    <source>
        <dbReference type="PROSITE" id="PS50887"/>
    </source>
</evidence>
<reference evidence="7 8" key="1">
    <citation type="submission" date="2023-10" db="EMBL/GenBank/DDBJ databases">
        <title>Noviherbaspirillum sp. CPCC 100848 genome assembly.</title>
        <authorList>
            <person name="Li X.Y."/>
            <person name="Fang X.M."/>
        </authorList>
    </citation>
    <scope>NUCLEOTIDE SEQUENCE [LARGE SCALE GENOMIC DNA]</scope>
    <source>
        <strain evidence="7 8">CPCC 100848</strain>
    </source>
</reference>
<dbReference type="Gene3D" id="3.30.450.20">
    <property type="entry name" value="PAS domain"/>
    <property type="match status" value="1"/>
</dbReference>
<dbReference type="SUPFAM" id="SSF52172">
    <property type="entry name" value="CheY-like"/>
    <property type="match status" value="1"/>
</dbReference>
<evidence type="ECO:0000313" key="7">
    <source>
        <dbReference type="EMBL" id="MEC4717584.1"/>
    </source>
</evidence>
<accession>A0ABU6J2Y8</accession>
<evidence type="ECO:0000256" key="1">
    <source>
        <dbReference type="PROSITE-ProRule" id="PRU00169"/>
    </source>
</evidence>
<dbReference type="Pfam" id="PF08447">
    <property type="entry name" value="PAS_3"/>
    <property type="match status" value="1"/>
</dbReference>
<dbReference type="SUPFAM" id="SSF141868">
    <property type="entry name" value="EAL domain-like"/>
    <property type="match status" value="1"/>
</dbReference>
<dbReference type="InterPro" id="IPR011006">
    <property type="entry name" value="CheY-like_superfamily"/>
</dbReference>